<dbReference type="Proteomes" id="UP001642464">
    <property type="component" value="Unassembled WGS sequence"/>
</dbReference>
<dbReference type="PROSITE" id="PS50144">
    <property type="entry name" value="MATH"/>
    <property type="match status" value="1"/>
</dbReference>
<evidence type="ECO:0000313" key="3">
    <source>
        <dbReference type="Proteomes" id="UP001642464"/>
    </source>
</evidence>
<protein>
    <recommendedName>
        <fullName evidence="1">MATH domain-containing protein</fullName>
    </recommendedName>
</protein>
<sequence>VEVIPPPGWLDDWSCKDIWFMITVVNSKKKEKEVQKTETHTFTPRHNDRGWHELVHVDELFAECGFLDEGDDLHFRAEVRGLPWNAGRAGFNQMDFSQELKALTFRLSEDPPLFFDQRLLIQRSEFFQKMLTSSTWQEAKSGEIDLRGDRDATHASVTAVLQFLLTDHFDAAGDLQLALSVRSLADRFCIAELGQSADMALKYMLTEENVLTLLSQLLDSGSEAEEACWQMLENNKGLLLRQELALDELVVQHPKLAKRLILLGQKSPRCGKFRW</sequence>
<dbReference type="SUPFAM" id="SSF49599">
    <property type="entry name" value="TRAF domain-like"/>
    <property type="match status" value="1"/>
</dbReference>
<comment type="caution">
    <text evidence="2">The sequence shown here is derived from an EMBL/GenBank/DDBJ whole genome shotgun (WGS) entry which is preliminary data.</text>
</comment>
<evidence type="ECO:0000313" key="2">
    <source>
        <dbReference type="EMBL" id="CAK9081055.1"/>
    </source>
</evidence>
<dbReference type="Gene3D" id="2.60.210.10">
    <property type="entry name" value="Apoptosis, Tumor Necrosis Factor Receptor Associated Protein 2, Chain A"/>
    <property type="match status" value="1"/>
</dbReference>
<proteinExistence type="predicted"/>
<dbReference type="InterPro" id="IPR011333">
    <property type="entry name" value="SKP1/BTB/POZ_sf"/>
</dbReference>
<name>A0ABP0PYG4_9DINO</name>
<feature type="non-terminal residue" evidence="2">
    <location>
        <position position="1"/>
    </location>
</feature>
<feature type="domain" description="MATH" evidence="1">
    <location>
        <begin position="1"/>
        <end position="79"/>
    </location>
</feature>
<dbReference type="CDD" id="cd00121">
    <property type="entry name" value="MATH"/>
    <property type="match status" value="1"/>
</dbReference>
<organism evidence="2 3">
    <name type="scientific">Durusdinium trenchii</name>
    <dbReference type="NCBI Taxonomy" id="1381693"/>
    <lineage>
        <taxon>Eukaryota</taxon>
        <taxon>Sar</taxon>
        <taxon>Alveolata</taxon>
        <taxon>Dinophyceae</taxon>
        <taxon>Suessiales</taxon>
        <taxon>Symbiodiniaceae</taxon>
        <taxon>Durusdinium</taxon>
    </lineage>
</organism>
<keyword evidence="3" id="KW-1185">Reference proteome</keyword>
<dbReference type="CDD" id="cd18186">
    <property type="entry name" value="BTB_POZ_ZBTB_KLHL-like"/>
    <property type="match status" value="1"/>
</dbReference>
<gene>
    <name evidence="2" type="ORF">SCF082_LOCUS38617</name>
</gene>
<accession>A0ABP0PYG4</accession>
<reference evidence="2 3" key="1">
    <citation type="submission" date="2024-02" db="EMBL/GenBank/DDBJ databases">
        <authorList>
            <person name="Chen Y."/>
            <person name="Shah S."/>
            <person name="Dougan E. K."/>
            <person name="Thang M."/>
            <person name="Chan C."/>
        </authorList>
    </citation>
    <scope>NUCLEOTIDE SEQUENCE [LARGE SCALE GENOMIC DNA]</scope>
</reference>
<dbReference type="EMBL" id="CAXAMM010038797">
    <property type="protein sequence ID" value="CAK9081055.1"/>
    <property type="molecule type" value="Genomic_DNA"/>
</dbReference>
<evidence type="ECO:0000259" key="1">
    <source>
        <dbReference type="PROSITE" id="PS50144"/>
    </source>
</evidence>
<dbReference type="InterPro" id="IPR002083">
    <property type="entry name" value="MATH/TRAF_dom"/>
</dbReference>
<dbReference type="Gene3D" id="3.30.710.10">
    <property type="entry name" value="Potassium Channel Kv1.1, Chain A"/>
    <property type="match status" value="1"/>
</dbReference>
<dbReference type="InterPro" id="IPR008974">
    <property type="entry name" value="TRAF-like"/>
</dbReference>